<proteinExistence type="predicted"/>
<organism evidence="1 2">
    <name type="scientific">Oryctes borbonicus</name>
    <dbReference type="NCBI Taxonomy" id="1629725"/>
    <lineage>
        <taxon>Eukaryota</taxon>
        <taxon>Metazoa</taxon>
        <taxon>Ecdysozoa</taxon>
        <taxon>Arthropoda</taxon>
        <taxon>Hexapoda</taxon>
        <taxon>Insecta</taxon>
        <taxon>Pterygota</taxon>
        <taxon>Neoptera</taxon>
        <taxon>Endopterygota</taxon>
        <taxon>Coleoptera</taxon>
        <taxon>Polyphaga</taxon>
        <taxon>Scarabaeiformia</taxon>
        <taxon>Scarabaeidae</taxon>
        <taxon>Dynastinae</taxon>
        <taxon>Oryctes</taxon>
    </lineage>
</organism>
<evidence type="ECO:0000313" key="1">
    <source>
        <dbReference type="EMBL" id="KRT78676.1"/>
    </source>
</evidence>
<keyword evidence="2" id="KW-1185">Reference proteome</keyword>
<dbReference type="OrthoDB" id="8250201at2759"/>
<gene>
    <name evidence="1" type="ORF">AMK59_8271</name>
</gene>
<dbReference type="Proteomes" id="UP000051574">
    <property type="component" value="Unassembled WGS sequence"/>
</dbReference>
<dbReference type="AlphaFoldDB" id="A0A0T6AUI2"/>
<accession>A0A0T6AUI2</accession>
<name>A0A0T6AUI2_9SCAR</name>
<dbReference type="EMBL" id="LJIG01022795">
    <property type="protein sequence ID" value="KRT78676.1"/>
    <property type="molecule type" value="Genomic_DNA"/>
</dbReference>
<reference evidence="1 2" key="1">
    <citation type="submission" date="2015-09" db="EMBL/GenBank/DDBJ databases">
        <title>Draft genome of the scarab beetle Oryctes borbonicus.</title>
        <authorList>
            <person name="Meyer J.M."/>
            <person name="Markov G.V."/>
            <person name="Baskaran P."/>
            <person name="Herrmann M."/>
            <person name="Sommer R.J."/>
            <person name="Roedelsperger C."/>
        </authorList>
    </citation>
    <scope>NUCLEOTIDE SEQUENCE [LARGE SCALE GENOMIC DNA]</scope>
    <source>
        <strain evidence="1">OB123</strain>
        <tissue evidence="1">Whole animal</tissue>
    </source>
</reference>
<comment type="caution">
    <text evidence="1">The sequence shown here is derived from an EMBL/GenBank/DDBJ whole genome shotgun (WGS) entry which is preliminary data.</text>
</comment>
<protein>
    <submittedName>
        <fullName evidence="1">Uncharacterized protein</fullName>
    </submittedName>
</protein>
<evidence type="ECO:0000313" key="2">
    <source>
        <dbReference type="Proteomes" id="UP000051574"/>
    </source>
</evidence>
<sequence length="173" mass="20245">MAKLDDFLSKKKDTAPILDLSRAIVKTKEDFKRLLEKVPDYKIKAEKVKSDDVKIRDKKFKFKTGKKDYKAMKEPYAFMDPVPNEMRNLKMMDLITVPIDWHMLTMLRPKNKLDEEYFSKIIELGKLEMKTAARDKRNFALDTQIRRSKNKAGVLEQRVVSCIECGEEFCTGT</sequence>